<dbReference type="InterPro" id="IPR001130">
    <property type="entry name" value="TatD-like"/>
</dbReference>
<organism evidence="4 5">
    <name type="scientific">Oedothorax gibbosus</name>
    <dbReference type="NCBI Taxonomy" id="931172"/>
    <lineage>
        <taxon>Eukaryota</taxon>
        <taxon>Metazoa</taxon>
        <taxon>Ecdysozoa</taxon>
        <taxon>Arthropoda</taxon>
        <taxon>Chelicerata</taxon>
        <taxon>Arachnida</taxon>
        <taxon>Araneae</taxon>
        <taxon>Araneomorphae</taxon>
        <taxon>Entelegynae</taxon>
        <taxon>Araneoidea</taxon>
        <taxon>Linyphiidae</taxon>
        <taxon>Erigoninae</taxon>
        <taxon>Oedothorax</taxon>
    </lineage>
</organism>
<evidence type="ECO:0000256" key="2">
    <source>
        <dbReference type="ARBA" id="ARBA00022801"/>
    </source>
</evidence>
<comment type="caution">
    <text evidence="4">The sequence shown here is derived from an EMBL/GenBank/DDBJ whole genome shotgun (WGS) entry which is preliminary data.</text>
</comment>
<feature type="region of interest" description="Disordered" evidence="3">
    <location>
        <begin position="236"/>
        <end position="292"/>
    </location>
</feature>
<name>A0AAV6V966_9ARAC</name>
<dbReference type="PANTHER" id="PTHR46363">
    <property type="entry name" value="DEOXYRIBONUCLEASE TATDN2-RELATED"/>
    <property type="match status" value="1"/>
</dbReference>
<evidence type="ECO:0000313" key="5">
    <source>
        <dbReference type="Proteomes" id="UP000827092"/>
    </source>
</evidence>
<sequence>MSRMRDKHPGAKLFSAAVKELSSTTNHMKNKIRTPTPEIPRFANRKEPSKQIDILKEPVLMLPKSSDSLDSETPRLQEVDDNYQKYALPDEPPDDEDYSLPMTQVSPPPGFDMFQSTAIDSQYHPAANRLGHTENHNVCRPPGFATDLSEYHGYLSQDCLPHVASAHPCSSSAVEYEVCNSSPQYYQNIPQRVETSSVSVCHPHGFSSVYSRPLPYDQDPYVKPVASAVLEHHSSSENESLSLSPQYQQGVSQRSYPSDTSIYHTPRCSTDPSELADSSLTQHLSHSRNTGSQYHQIVNQRLESAEVSPYNSPSSAMFNSEYSTSQYQSQYLVSELCNVQRQRSQSNASVCERVEPSGESSNYSAIVSKENSYYPSQYQARPQSSEFLDVSRQRSQSCVDPLPRVSQRCGPSNVYSFTIIDIDKNPGNDLELATQGVQDLSVDYSPPMKVQEGSLDSGCLSAEEENSNETSLKDYLLPTSYLPERTHELSANQTWNESLPEVISPCREGNSESVISGRVNRRNVSRIQGSRSSLSNSSRPTQNICIARRSLPTPMPQYISRDISDDSGAEVSTEDEADNGKRYAYDSCTGCEEESQRLIQADSSRQCRRLLPDYTRIKFLSLESDPGFIDSHCHLDFLFQRLGFEKSYSDYRLLNSSTYPVSYEGCVAVFCNPNTFYRKTMWQKYLNEEGVWGTFGCHPHNANLYSDVIENDLCRALEHSKVRALGEIGLDYSNRNDCPKKLQHLVLRRQLKIALDKKLPLVIHCRNANEDLMQIMKEMLPKNYFIHLHCFTDDWDWAQKWMSAFPNLFIGITNLVTYNSAEPTHDVAKRIPLDRLLLETDAPYFVPRRVPRSTKYSHPGMAIHVAAQIATLRNTSLKEIIHHTRENTKKMYRI</sequence>
<dbReference type="CDD" id="cd01310">
    <property type="entry name" value="TatD_DNAse"/>
    <property type="match status" value="1"/>
</dbReference>
<evidence type="ECO:0000313" key="4">
    <source>
        <dbReference type="EMBL" id="KAG8193290.1"/>
    </source>
</evidence>
<evidence type="ECO:0000256" key="3">
    <source>
        <dbReference type="SAM" id="MobiDB-lite"/>
    </source>
</evidence>
<evidence type="ECO:0000256" key="1">
    <source>
        <dbReference type="ARBA" id="ARBA00009275"/>
    </source>
</evidence>
<dbReference type="PROSITE" id="PS01091">
    <property type="entry name" value="TATD_3"/>
    <property type="match status" value="1"/>
</dbReference>
<dbReference type="PANTHER" id="PTHR46363:SF1">
    <property type="entry name" value="DEOXYRIBONUCLEASE TATDN2-RELATED"/>
    <property type="match status" value="1"/>
</dbReference>
<dbReference type="Pfam" id="PF01026">
    <property type="entry name" value="TatD_DNase"/>
    <property type="match status" value="1"/>
</dbReference>
<accession>A0AAV6V966</accession>
<protein>
    <submittedName>
        <fullName evidence="4">Uncharacterized protein</fullName>
    </submittedName>
</protein>
<comment type="similarity">
    <text evidence="1">Belongs to the metallo-dependent hydrolases superfamily. TatD-type hydrolase family.</text>
</comment>
<dbReference type="PROSITE" id="PS01090">
    <property type="entry name" value="TATD_2"/>
    <property type="match status" value="1"/>
</dbReference>
<dbReference type="GO" id="GO:0016788">
    <property type="term" value="F:hydrolase activity, acting on ester bonds"/>
    <property type="evidence" value="ECO:0007669"/>
    <property type="project" value="InterPro"/>
</dbReference>
<dbReference type="AlphaFoldDB" id="A0AAV6V966"/>
<gene>
    <name evidence="4" type="ORF">JTE90_003777</name>
</gene>
<dbReference type="FunFam" id="3.20.20.140:FF:000027">
    <property type="entry name" value="putative deoxyribonuclease TATDN2"/>
    <property type="match status" value="1"/>
</dbReference>
<dbReference type="Gene3D" id="3.20.20.140">
    <property type="entry name" value="Metal-dependent hydrolases"/>
    <property type="match status" value="1"/>
</dbReference>
<dbReference type="InterPro" id="IPR018228">
    <property type="entry name" value="DNase_TatD-rel_CS"/>
</dbReference>
<reference evidence="4 5" key="1">
    <citation type="journal article" date="2022" name="Nat. Ecol. Evol.">
        <title>A masculinizing supergene underlies an exaggerated male reproductive morph in a spider.</title>
        <authorList>
            <person name="Hendrickx F."/>
            <person name="De Corte Z."/>
            <person name="Sonet G."/>
            <person name="Van Belleghem S.M."/>
            <person name="Kostlbacher S."/>
            <person name="Vangestel C."/>
        </authorList>
    </citation>
    <scope>NUCLEOTIDE SEQUENCE [LARGE SCALE GENOMIC DNA]</scope>
    <source>
        <strain evidence="4">W744_W776</strain>
    </source>
</reference>
<proteinExistence type="inferred from homology"/>
<dbReference type="InterPro" id="IPR032466">
    <property type="entry name" value="Metal_Hydrolase"/>
</dbReference>
<dbReference type="EMBL" id="JAFNEN010000125">
    <property type="protein sequence ID" value="KAG8193290.1"/>
    <property type="molecule type" value="Genomic_DNA"/>
</dbReference>
<feature type="region of interest" description="Disordered" evidence="3">
    <location>
        <begin position="21"/>
        <end position="51"/>
    </location>
</feature>
<feature type="compositionally biased region" description="Polar residues" evidence="3">
    <location>
        <begin position="245"/>
        <end position="292"/>
    </location>
</feature>
<keyword evidence="2" id="KW-0378">Hydrolase</keyword>
<dbReference type="PROSITE" id="PS01137">
    <property type="entry name" value="TATD_1"/>
    <property type="match status" value="1"/>
</dbReference>
<keyword evidence="5" id="KW-1185">Reference proteome</keyword>
<dbReference type="SUPFAM" id="SSF51556">
    <property type="entry name" value="Metallo-dependent hydrolases"/>
    <property type="match status" value="1"/>
</dbReference>
<dbReference type="Proteomes" id="UP000827092">
    <property type="component" value="Unassembled WGS sequence"/>
</dbReference>